<proteinExistence type="predicted"/>
<protein>
    <submittedName>
        <fullName evidence="1">Uncharacterized protein</fullName>
    </submittedName>
</protein>
<reference evidence="1 2" key="1">
    <citation type="submission" date="2019-02" db="EMBL/GenBank/DDBJ databases">
        <title>Genomic Encyclopedia of Type Strains, Phase IV (KMG-IV): sequencing the most valuable type-strain genomes for metagenomic binning, comparative biology and taxonomic classification.</title>
        <authorList>
            <person name="Goeker M."/>
        </authorList>
    </citation>
    <scope>NUCLEOTIDE SEQUENCE [LARGE SCALE GENOMIC DNA]</scope>
    <source>
        <strain evidence="1 2">DSM 18116</strain>
    </source>
</reference>
<evidence type="ECO:0000313" key="1">
    <source>
        <dbReference type="EMBL" id="RZS76436.1"/>
    </source>
</evidence>
<accession>A0A4Q7N5U9</accession>
<dbReference type="Proteomes" id="UP000293874">
    <property type="component" value="Unassembled WGS sequence"/>
</dbReference>
<dbReference type="EMBL" id="SGXA01000001">
    <property type="protein sequence ID" value="RZS76436.1"/>
    <property type="molecule type" value="Genomic_DNA"/>
</dbReference>
<comment type="caution">
    <text evidence="1">The sequence shown here is derived from an EMBL/GenBank/DDBJ whole genome shotgun (WGS) entry which is preliminary data.</text>
</comment>
<gene>
    <name evidence="1" type="ORF">EV199_2321</name>
</gene>
<evidence type="ECO:0000313" key="2">
    <source>
        <dbReference type="Proteomes" id="UP000293874"/>
    </source>
</evidence>
<name>A0A4Q7N5U9_9BACT</name>
<organism evidence="1 2">
    <name type="scientific">Pseudobacter ginsenosidimutans</name>
    <dbReference type="NCBI Taxonomy" id="661488"/>
    <lineage>
        <taxon>Bacteria</taxon>
        <taxon>Pseudomonadati</taxon>
        <taxon>Bacteroidota</taxon>
        <taxon>Chitinophagia</taxon>
        <taxon>Chitinophagales</taxon>
        <taxon>Chitinophagaceae</taxon>
        <taxon>Pseudobacter</taxon>
    </lineage>
</organism>
<keyword evidence="2" id="KW-1185">Reference proteome</keyword>
<dbReference type="AlphaFoldDB" id="A0A4Q7N5U9"/>
<sequence length="53" mass="5914">MGVSVCRRLFDKLILSKGSIAVMTIVLTSELTLANLNNLYAGFTKESHPEFQR</sequence>